<proteinExistence type="predicted"/>
<keyword evidence="2" id="KW-1185">Reference proteome</keyword>
<dbReference type="AlphaFoldDB" id="A0A9J5YXU9"/>
<name>A0A9J5YXU9_SOLCO</name>
<reference evidence="1 2" key="1">
    <citation type="submission" date="2020-09" db="EMBL/GenBank/DDBJ databases">
        <title>De no assembly of potato wild relative species, Solanum commersonii.</title>
        <authorList>
            <person name="Cho K."/>
        </authorList>
    </citation>
    <scope>NUCLEOTIDE SEQUENCE [LARGE SCALE GENOMIC DNA]</scope>
    <source>
        <strain evidence="1">LZ3.2</strain>
        <tissue evidence="1">Leaf</tissue>
    </source>
</reference>
<protein>
    <submittedName>
        <fullName evidence="1">Uncharacterized protein</fullName>
    </submittedName>
</protein>
<evidence type="ECO:0000313" key="2">
    <source>
        <dbReference type="Proteomes" id="UP000824120"/>
    </source>
</evidence>
<accession>A0A9J5YXU9</accession>
<evidence type="ECO:0000313" key="1">
    <source>
        <dbReference type="EMBL" id="KAG5604653.1"/>
    </source>
</evidence>
<organism evidence="1 2">
    <name type="scientific">Solanum commersonii</name>
    <name type="common">Commerson's wild potato</name>
    <name type="synonym">Commerson's nightshade</name>
    <dbReference type="NCBI Taxonomy" id="4109"/>
    <lineage>
        <taxon>Eukaryota</taxon>
        <taxon>Viridiplantae</taxon>
        <taxon>Streptophyta</taxon>
        <taxon>Embryophyta</taxon>
        <taxon>Tracheophyta</taxon>
        <taxon>Spermatophyta</taxon>
        <taxon>Magnoliopsida</taxon>
        <taxon>eudicotyledons</taxon>
        <taxon>Gunneridae</taxon>
        <taxon>Pentapetalae</taxon>
        <taxon>asterids</taxon>
        <taxon>lamiids</taxon>
        <taxon>Solanales</taxon>
        <taxon>Solanaceae</taxon>
        <taxon>Solanoideae</taxon>
        <taxon>Solaneae</taxon>
        <taxon>Solanum</taxon>
    </lineage>
</organism>
<sequence length="123" mass="13485">MDVGRGLSPSSMSCSHRSADVEYGRPASSVAYTLIKKSKILVIFSLRYSKVIGAIWKFLSDIICPQLPWPAHIGQSTSGQPPLLFSSVLLHLLFLVSPLSDEKHQRARIDLHRSVPGSQSTLA</sequence>
<comment type="caution">
    <text evidence="1">The sequence shown here is derived from an EMBL/GenBank/DDBJ whole genome shotgun (WGS) entry which is preliminary data.</text>
</comment>
<gene>
    <name evidence="1" type="ORF">H5410_026145</name>
</gene>
<dbReference type="Proteomes" id="UP000824120">
    <property type="component" value="Chromosome 5"/>
</dbReference>
<dbReference type="EMBL" id="JACXVP010000005">
    <property type="protein sequence ID" value="KAG5604653.1"/>
    <property type="molecule type" value="Genomic_DNA"/>
</dbReference>